<protein>
    <submittedName>
        <fullName evidence="1">Uncharacterized protein</fullName>
    </submittedName>
</protein>
<dbReference type="KEGG" id="scm:SCHCO_02663712"/>
<gene>
    <name evidence="1" type="ORF">SCHCODRAFT_231108</name>
</gene>
<dbReference type="HOGENOM" id="CLU_078588_0_0_1"/>
<dbReference type="AlphaFoldDB" id="D8PMD4"/>
<accession>D8PMD4</accession>
<organism evidence="2">
    <name type="scientific">Schizophyllum commune (strain H4-8 / FGSC 9210)</name>
    <name type="common">Split gill fungus</name>
    <dbReference type="NCBI Taxonomy" id="578458"/>
    <lineage>
        <taxon>Eukaryota</taxon>
        <taxon>Fungi</taxon>
        <taxon>Dikarya</taxon>
        <taxon>Basidiomycota</taxon>
        <taxon>Agaricomycotina</taxon>
        <taxon>Agaricomycetes</taxon>
        <taxon>Agaricomycetidae</taxon>
        <taxon>Agaricales</taxon>
        <taxon>Schizophyllaceae</taxon>
        <taxon>Schizophyllum</taxon>
    </lineage>
</organism>
<dbReference type="InParanoid" id="D8PMD4"/>
<dbReference type="VEuPathDB" id="FungiDB:SCHCODRAFT_02663712"/>
<dbReference type="Proteomes" id="UP000007431">
    <property type="component" value="Unassembled WGS sequence"/>
</dbReference>
<proteinExistence type="predicted"/>
<evidence type="ECO:0000313" key="2">
    <source>
        <dbReference type="Proteomes" id="UP000007431"/>
    </source>
</evidence>
<dbReference type="EMBL" id="GL377302">
    <property type="protein sequence ID" value="EFJ02119.1"/>
    <property type="molecule type" value="Genomic_DNA"/>
</dbReference>
<name>D8PMD4_SCHCM</name>
<keyword evidence="2" id="KW-1185">Reference proteome</keyword>
<reference evidence="1 2" key="1">
    <citation type="journal article" date="2010" name="Nat. Biotechnol.">
        <title>Genome sequence of the model mushroom Schizophyllum commune.</title>
        <authorList>
            <person name="Ohm R.A."/>
            <person name="de Jong J.F."/>
            <person name="Lugones L.G."/>
            <person name="Aerts A."/>
            <person name="Kothe E."/>
            <person name="Stajich J.E."/>
            <person name="de Vries R.P."/>
            <person name="Record E."/>
            <person name="Levasseur A."/>
            <person name="Baker S.E."/>
            <person name="Bartholomew K.A."/>
            <person name="Coutinho P.M."/>
            <person name="Erdmann S."/>
            <person name="Fowler T.J."/>
            <person name="Gathman A.C."/>
            <person name="Lombard V."/>
            <person name="Henrissat B."/>
            <person name="Knabe N."/>
            <person name="Kuees U."/>
            <person name="Lilly W.W."/>
            <person name="Lindquist E."/>
            <person name="Lucas S."/>
            <person name="Magnuson J.K."/>
            <person name="Piumi F."/>
            <person name="Raudaskoski M."/>
            <person name="Salamov A."/>
            <person name="Schmutz J."/>
            <person name="Schwarze F.W.M.R."/>
            <person name="vanKuyk P.A."/>
            <person name="Horton J.S."/>
            <person name="Grigoriev I.V."/>
            <person name="Woesten H.A.B."/>
        </authorList>
    </citation>
    <scope>NUCLEOTIDE SEQUENCE [LARGE SCALE GENOMIC DNA]</scope>
    <source>
        <strain evidence="2">H4-8 / FGSC 9210</strain>
    </source>
</reference>
<sequence length="291" mass="33790">MSIQAHTAGDFYQLPRQQGRISPEAQADVERYGPYVAIYNEWQRAHFQPAIHRLKQRLSVVDGRQVREVLVLSQEWALFESVAMRHLKLTPNLRAHLLSTTKKLLDMVGKYWGNYYAAVERRSPKELQNSPYLLRDPVLEGLVKDWFKKVKIDRRALRDGIVNSSAERGQRYWDIFRAGLLRKLTATERAKLRQPTQRFREIPDWKARFQLMARSFQADVEMAPFIVDPITLGGAIAYRNSAAFYTDGRSNQLQYMVDCIYEILDHILTWLGMAESCGEEAICAFLEVHNL</sequence>
<dbReference type="GeneID" id="9589033"/>
<evidence type="ECO:0000313" key="1">
    <source>
        <dbReference type="EMBL" id="EFJ02119.1"/>
    </source>
</evidence>
<dbReference type="OrthoDB" id="2876817at2759"/>